<dbReference type="Proteomes" id="UP001501294">
    <property type="component" value="Unassembled WGS sequence"/>
</dbReference>
<name>A0ABP8I4U3_9GAMM</name>
<gene>
    <name evidence="1" type="ORF">GCM10023150_18220</name>
</gene>
<sequence>MRLVILGVLLGLVSACWQQNEVIAIEKGGGMKWLVIAKPDWELSTVKGVEDDLAAYTRQMTNAGWAVSSTTIIAKDTDVVVSLKGNLQTVARTTDFYKIHSVSESMAKIEFLCPRVDDYRVYRTIKIKDANRAAIGCAQGVQTFRY</sequence>
<protein>
    <recommendedName>
        <fullName evidence="3">Lipoprotein</fullName>
    </recommendedName>
</protein>
<comment type="caution">
    <text evidence="1">The sequence shown here is derived from an EMBL/GenBank/DDBJ whole genome shotgun (WGS) entry which is preliminary data.</text>
</comment>
<accession>A0ABP8I4U3</accession>
<evidence type="ECO:0008006" key="3">
    <source>
        <dbReference type="Google" id="ProtNLM"/>
    </source>
</evidence>
<dbReference type="PROSITE" id="PS51257">
    <property type="entry name" value="PROKAR_LIPOPROTEIN"/>
    <property type="match status" value="1"/>
</dbReference>
<dbReference type="RefSeq" id="WP_223579997.1">
    <property type="nucleotide sequence ID" value="NZ_BAABFU010000002.1"/>
</dbReference>
<evidence type="ECO:0000313" key="2">
    <source>
        <dbReference type="Proteomes" id="UP001501294"/>
    </source>
</evidence>
<organism evidence="1 2">
    <name type="scientific">Kangiella taiwanensis</name>
    <dbReference type="NCBI Taxonomy" id="1079179"/>
    <lineage>
        <taxon>Bacteria</taxon>
        <taxon>Pseudomonadati</taxon>
        <taxon>Pseudomonadota</taxon>
        <taxon>Gammaproteobacteria</taxon>
        <taxon>Kangiellales</taxon>
        <taxon>Kangiellaceae</taxon>
        <taxon>Kangiella</taxon>
    </lineage>
</organism>
<dbReference type="EMBL" id="BAABFU010000002">
    <property type="protein sequence ID" value="GAA4351444.1"/>
    <property type="molecule type" value="Genomic_DNA"/>
</dbReference>
<keyword evidence="2" id="KW-1185">Reference proteome</keyword>
<reference evidence="2" key="1">
    <citation type="journal article" date="2019" name="Int. J. Syst. Evol. Microbiol.">
        <title>The Global Catalogue of Microorganisms (GCM) 10K type strain sequencing project: providing services to taxonomists for standard genome sequencing and annotation.</title>
        <authorList>
            <consortium name="The Broad Institute Genomics Platform"/>
            <consortium name="The Broad Institute Genome Sequencing Center for Infectious Disease"/>
            <person name="Wu L."/>
            <person name="Ma J."/>
        </authorList>
    </citation>
    <scope>NUCLEOTIDE SEQUENCE [LARGE SCALE GENOMIC DNA]</scope>
    <source>
        <strain evidence="2">JCM 17727</strain>
    </source>
</reference>
<proteinExistence type="predicted"/>
<evidence type="ECO:0000313" key="1">
    <source>
        <dbReference type="EMBL" id="GAA4351444.1"/>
    </source>
</evidence>